<feature type="transmembrane region" description="Helical" evidence="2">
    <location>
        <begin position="241"/>
        <end position="260"/>
    </location>
</feature>
<evidence type="ECO:0000313" key="3">
    <source>
        <dbReference type="EMBL" id="OQR92629.1"/>
    </source>
</evidence>
<evidence type="ECO:0000256" key="2">
    <source>
        <dbReference type="SAM" id="Phobius"/>
    </source>
</evidence>
<accession>A0A1V9Z3Q5</accession>
<keyword evidence="2" id="KW-0472">Membrane</keyword>
<dbReference type="Proteomes" id="UP000243579">
    <property type="component" value="Unassembled WGS sequence"/>
</dbReference>
<keyword evidence="2" id="KW-1133">Transmembrane helix</keyword>
<dbReference type="EMBL" id="JNBR01000451">
    <property type="protein sequence ID" value="OQR92629.1"/>
    <property type="molecule type" value="Genomic_DNA"/>
</dbReference>
<sequence length="782" mass="88747">MTGSSRVHISETNDATTGHPDEVWQKSSKALLEAYHDPYENHVSFKSTVRRAKEREYVHLQFKRCQEQVGMDPILLFFAEPYEHKYLAFMNKINVPRVRITFTIGGVASGFLFWYEADRLQAYDATVQGFSKTHEIALYVLGFGVIVPTFLIAVALSWLRPVQRNLERLGLAVYWTVAMAFITKKWVQQQTGPILPLVILLIPMFNVTRIRFAYTCVLGCFIVATYFVVQLSFGPDLTSAIVFQTCNYSMSVIAGMVAGYQREILKRRNFTLGLPFQGRIAAFISYVGLGVIADASSLIHDPRYRKELLCHSFSQRFRYPPLEQYFYRYWYLLDGSPYENPKAGILHLNVYLGIKYTTIGVLANQITLSLQDTINLFDTNIICYTLAIRYGIVVPAYGLQYLLFYYYGREYANLWRKQRETQVSDKYAPKSPSSSPGSSPPKTILVHTKAAYEKTRESLKNPAKMAKSLEQVPALFKQQAVHKKGYTQSAQSTTFATFLLHIGLNAFIFFLIAETLGAKSVYFMGFLNSLLSAHRSGFRLRYVHLLHFELTACRFVYSFVVTWCLCLGFITNLHHFVFERFTEYMSYVLVVQVLGMIISYEEENLRRSFFIKKTLRLIEFQDWCETTVLIPLWIRKRLLQKCRAAKARVVALREAPADGTTPDARPLHLRSSLIGLKAAVAHPMQLVATIAMPVARPNMGNIKAAVAHPVQTVSAVLPGKVIDLGRVNLRDLQQHLNKNNKVVSSASANMSRAGRYGVYATSINILIAAGQVIFFLAKRAAA</sequence>
<proteinExistence type="predicted"/>
<feature type="transmembrane region" description="Helical" evidence="2">
    <location>
        <begin position="98"/>
        <end position="116"/>
    </location>
</feature>
<feature type="transmembrane region" description="Helical" evidence="2">
    <location>
        <begin position="387"/>
        <end position="407"/>
    </location>
</feature>
<comment type="caution">
    <text evidence="3">The sequence shown here is derived from an EMBL/GenBank/DDBJ whole genome shotgun (WGS) entry which is preliminary data.</text>
</comment>
<feature type="transmembrane region" description="Helical" evidence="2">
    <location>
        <begin position="555"/>
        <end position="578"/>
    </location>
</feature>
<keyword evidence="2" id="KW-0812">Transmembrane</keyword>
<keyword evidence="4" id="KW-1185">Reference proteome</keyword>
<feature type="region of interest" description="Disordered" evidence="1">
    <location>
        <begin position="1"/>
        <end position="20"/>
    </location>
</feature>
<gene>
    <name evidence="3" type="ORF">ACHHYP_03462</name>
</gene>
<feature type="transmembrane region" description="Helical" evidence="2">
    <location>
        <begin position="756"/>
        <end position="777"/>
    </location>
</feature>
<dbReference type="OrthoDB" id="66548at2759"/>
<evidence type="ECO:0000313" key="4">
    <source>
        <dbReference type="Proteomes" id="UP000243579"/>
    </source>
</evidence>
<feature type="transmembrane region" description="Helical" evidence="2">
    <location>
        <begin position="280"/>
        <end position="299"/>
    </location>
</feature>
<reference evidence="3 4" key="1">
    <citation type="journal article" date="2014" name="Genome Biol. Evol.">
        <title>The secreted proteins of Achlya hypogyna and Thraustotheca clavata identify the ancestral oomycete secretome and reveal gene acquisitions by horizontal gene transfer.</title>
        <authorList>
            <person name="Misner I."/>
            <person name="Blouin N."/>
            <person name="Leonard G."/>
            <person name="Richards T.A."/>
            <person name="Lane C.E."/>
        </authorList>
    </citation>
    <scope>NUCLEOTIDE SEQUENCE [LARGE SCALE GENOMIC DNA]</scope>
    <source>
        <strain evidence="3 4">ATCC 48635</strain>
    </source>
</reference>
<feature type="transmembrane region" description="Helical" evidence="2">
    <location>
        <begin position="212"/>
        <end position="229"/>
    </location>
</feature>
<organism evidence="3 4">
    <name type="scientific">Achlya hypogyna</name>
    <name type="common">Oomycete</name>
    <name type="synonym">Protoachlya hypogyna</name>
    <dbReference type="NCBI Taxonomy" id="1202772"/>
    <lineage>
        <taxon>Eukaryota</taxon>
        <taxon>Sar</taxon>
        <taxon>Stramenopiles</taxon>
        <taxon>Oomycota</taxon>
        <taxon>Saprolegniomycetes</taxon>
        <taxon>Saprolegniales</taxon>
        <taxon>Achlyaceae</taxon>
        <taxon>Achlya</taxon>
    </lineage>
</organism>
<name>A0A1V9Z3Q5_ACHHY</name>
<feature type="compositionally biased region" description="Polar residues" evidence="1">
    <location>
        <begin position="1"/>
        <end position="16"/>
    </location>
</feature>
<evidence type="ECO:0008006" key="5">
    <source>
        <dbReference type="Google" id="ProtNLM"/>
    </source>
</evidence>
<evidence type="ECO:0000256" key="1">
    <source>
        <dbReference type="SAM" id="MobiDB-lite"/>
    </source>
</evidence>
<feature type="transmembrane region" description="Helical" evidence="2">
    <location>
        <begin position="136"/>
        <end position="159"/>
    </location>
</feature>
<protein>
    <recommendedName>
        <fullName evidence="5">Transmembrane protein</fullName>
    </recommendedName>
</protein>
<feature type="transmembrane region" description="Helical" evidence="2">
    <location>
        <begin position="493"/>
        <end position="512"/>
    </location>
</feature>
<dbReference type="AlphaFoldDB" id="A0A1V9Z3Q5"/>